<dbReference type="RefSeq" id="WP_259869122.1">
    <property type="nucleotide sequence ID" value="NZ_JAMQJZ010000005.1"/>
</dbReference>
<accession>A0A9X3WKE5</accession>
<dbReference type="InterPro" id="IPR018356">
    <property type="entry name" value="Tscrpt_reg_HTH_DeoR_CS"/>
</dbReference>
<dbReference type="GO" id="GO:0003677">
    <property type="term" value="F:DNA binding"/>
    <property type="evidence" value="ECO:0007669"/>
    <property type="project" value="UniProtKB-KW"/>
</dbReference>
<dbReference type="Gene3D" id="1.10.10.10">
    <property type="entry name" value="Winged helix-like DNA-binding domain superfamily/Winged helix DNA-binding domain"/>
    <property type="match status" value="1"/>
</dbReference>
<reference evidence="5" key="1">
    <citation type="submission" date="2022-06" db="EMBL/GenBank/DDBJ databases">
        <title>Aquibacillus sp. a new bacterium isolated from soil saline samples.</title>
        <authorList>
            <person name="Galisteo C."/>
            <person name="De La Haba R."/>
            <person name="Sanchez-Porro C."/>
            <person name="Ventosa A."/>
        </authorList>
    </citation>
    <scope>NUCLEOTIDE SEQUENCE</scope>
    <source>
        <strain evidence="5">JCM 12387</strain>
    </source>
</reference>
<evidence type="ECO:0000313" key="6">
    <source>
        <dbReference type="Proteomes" id="UP001145072"/>
    </source>
</evidence>
<evidence type="ECO:0000259" key="4">
    <source>
        <dbReference type="PROSITE" id="PS51000"/>
    </source>
</evidence>
<dbReference type="Pfam" id="PF08220">
    <property type="entry name" value="HTH_DeoR"/>
    <property type="match status" value="1"/>
</dbReference>
<dbReference type="Gene3D" id="3.40.50.1360">
    <property type="match status" value="1"/>
</dbReference>
<name>A0A9X3WKE5_9BACI</name>
<organism evidence="5 6">
    <name type="scientific">Aquibacillus koreensis</name>
    <dbReference type="NCBI Taxonomy" id="279446"/>
    <lineage>
        <taxon>Bacteria</taxon>
        <taxon>Bacillati</taxon>
        <taxon>Bacillota</taxon>
        <taxon>Bacilli</taxon>
        <taxon>Bacillales</taxon>
        <taxon>Bacillaceae</taxon>
        <taxon>Aquibacillus</taxon>
    </lineage>
</organism>
<dbReference type="SMART" id="SM01134">
    <property type="entry name" value="DeoRC"/>
    <property type="match status" value="1"/>
</dbReference>
<evidence type="ECO:0000256" key="1">
    <source>
        <dbReference type="ARBA" id="ARBA00023015"/>
    </source>
</evidence>
<feature type="domain" description="HTH deoR-type" evidence="4">
    <location>
        <begin position="3"/>
        <end position="58"/>
    </location>
</feature>
<dbReference type="InterPro" id="IPR037171">
    <property type="entry name" value="NagB/RpiA_transferase-like"/>
</dbReference>
<dbReference type="InterPro" id="IPR014036">
    <property type="entry name" value="DeoR-like_C"/>
</dbReference>
<dbReference type="AlphaFoldDB" id="A0A9X3WKE5"/>
<dbReference type="PANTHER" id="PTHR30363:SF56">
    <property type="entry name" value="TRANSCRIPTIONAL REGULATOR, DEOR FAMILY"/>
    <property type="match status" value="1"/>
</dbReference>
<keyword evidence="2 5" id="KW-0238">DNA-binding</keyword>
<dbReference type="PRINTS" id="PR00037">
    <property type="entry name" value="HTHLACR"/>
</dbReference>
<dbReference type="EMBL" id="JAMQJZ010000005">
    <property type="protein sequence ID" value="MDC3420478.1"/>
    <property type="molecule type" value="Genomic_DNA"/>
</dbReference>
<keyword evidence="1" id="KW-0805">Transcription regulation</keyword>
<dbReference type="Proteomes" id="UP001145072">
    <property type="component" value="Unassembled WGS sequence"/>
</dbReference>
<dbReference type="GO" id="GO:0003700">
    <property type="term" value="F:DNA-binding transcription factor activity"/>
    <property type="evidence" value="ECO:0007669"/>
    <property type="project" value="InterPro"/>
</dbReference>
<dbReference type="InterPro" id="IPR036388">
    <property type="entry name" value="WH-like_DNA-bd_sf"/>
</dbReference>
<sequence>MLTAKRHQLIEDLLLKKQTVTIQEIMELTKASESTIRRDLSELEKKNKLIRVHGGATLHHSKSEEPSFPEKASKYVFEKKAIAETAALLVQPNDCIYLDAGTTIYEMVPHLTSKEVTVVTNGLTHLDILSKYKINTYLLGGFVKHNTRALVGHGAQVSMRKYRFDKCFLGANGIHTSYGFTTPDPEEALLKNMAIELSQDAFILADRSKLNQTSFTKFAELNEATLITNDDHANLAAYENKMNIKVVST</sequence>
<dbReference type="SUPFAM" id="SSF46785">
    <property type="entry name" value="Winged helix' DNA-binding domain"/>
    <property type="match status" value="1"/>
</dbReference>
<comment type="caution">
    <text evidence="5">The sequence shown here is derived from an EMBL/GenBank/DDBJ whole genome shotgun (WGS) entry which is preliminary data.</text>
</comment>
<dbReference type="SUPFAM" id="SSF100950">
    <property type="entry name" value="NagB/RpiA/CoA transferase-like"/>
    <property type="match status" value="1"/>
</dbReference>
<evidence type="ECO:0000256" key="2">
    <source>
        <dbReference type="ARBA" id="ARBA00023125"/>
    </source>
</evidence>
<dbReference type="PANTHER" id="PTHR30363">
    <property type="entry name" value="HTH-TYPE TRANSCRIPTIONAL REGULATOR SRLR-RELATED"/>
    <property type="match status" value="1"/>
</dbReference>
<dbReference type="PROSITE" id="PS51000">
    <property type="entry name" value="HTH_DEOR_2"/>
    <property type="match status" value="1"/>
</dbReference>
<dbReference type="InterPro" id="IPR050313">
    <property type="entry name" value="Carb_Metab_HTH_regulators"/>
</dbReference>
<dbReference type="Pfam" id="PF00455">
    <property type="entry name" value="DeoRC"/>
    <property type="match status" value="1"/>
</dbReference>
<gene>
    <name evidence="5" type="ORF">NC661_08880</name>
</gene>
<keyword evidence="3" id="KW-0804">Transcription</keyword>
<dbReference type="InterPro" id="IPR001034">
    <property type="entry name" value="DeoR_HTH"/>
</dbReference>
<evidence type="ECO:0000256" key="3">
    <source>
        <dbReference type="ARBA" id="ARBA00023163"/>
    </source>
</evidence>
<proteinExistence type="predicted"/>
<keyword evidence="6" id="KW-1185">Reference proteome</keyword>
<dbReference type="SMART" id="SM00420">
    <property type="entry name" value="HTH_DEOR"/>
    <property type="match status" value="1"/>
</dbReference>
<protein>
    <submittedName>
        <fullName evidence="5">DeoR/GlpR family DNA-binding transcription regulator</fullName>
    </submittedName>
</protein>
<dbReference type="PROSITE" id="PS00894">
    <property type="entry name" value="HTH_DEOR_1"/>
    <property type="match status" value="1"/>
</dbReference>
<dbReference type="InterPro" id="IPR036390">
    <property type="entry name" value="WH_DNA-bd_sf"/>
</dbReference>
<evidence type="ECO:0000313" key="5">
    <source>
        <dbReference type="EMBL" id="MDC3420478.1"/>
    </source>
</evidence>